<dbReference type="Proteomes" id="UP000479000">
    <property type="component" value="Unassembled WGS sequence"/>
</dbReference>
<proteinExistence type="predicted"/>
<evidence type="ECO:0000313" key="1">
    <source>
        <dbReference type="EMBL" id="CAB0005242.1"/>
    </source>
</evidence>
<name>A0A6H5GP67_9HEMI</name>
<dbReference type="EMBL" id="CADCXU010016050">
    <property type="protein sequence ID" value="CAB0005242.1"/>
    <property type="molecule type" value="Genomic_DNA"/>
</dbReference>
<keyword evidence="2" id="KW-1185">Reference proteome</keyword>
<protein>
    <submittedName>
        <fullName evidence="1">Uncharacterized protein</fullName>
    </submittedName>
</protein>
<gene>
    <name evidence="1" type="ORF">NTEN_LOCUS10719</name>
</gene>
<sequence length="248" mass="27771">MSEWVVPNISSGYEDAEVLACQQGSTIKELEWMERIIVCAKLFTCYTKSTQPIWTGQTAYALLPSRVPLKILQENKLRHLHFLFNIGTPRTRPGTPRSSSSHQLRTNLLHSSPHCCKANRREILNFAGGFYRFPTDAAAFQNFNQISVPKESTHQGLSIAPRIMIFLRQIKSTISLMTSVIEAQALSAARPSSGDISVTILKAGFSWRMDADQEMERNVIGGPEALVERFDNRVQGRSAKQLPPPPQC</sequence>
<evidence type="ECO:0000313" key="2">
    <source>
        <dbReference type="Proteomes" id="UP000479000"/>
    </source>
</evidence>
<accession>A0A6H5GP67</accession>
<organism evidence="1 2">
    <name type="scientific">Nesidiocoris tenuis</name>
    <dbReference type="NCBI Taxonomy" id="355587"/>
    <lineage>
        <taxon>Eukaryota</taxon>
        <taxon>Metazoa</taxon>
        <taxon>Ecdysozoa</taxon>
        <taxon>Arthropoda</taxon>
        <taxon>Hexapoda</taxon>
        <taxon>Insecta</taxon>
        <taxon>Pterygota</taxon>
        <taxon>Neoptera</taxon>
        <taxon>Paraneoptera</taxon>
        <taxon>Hemiptera</taxon>
        <taxon>Heteroptera</taxon>
        <taxon>Panheteroptera</taxon>
        <taxon>Cimicomorpha</taxon>
        <taxon>Miridae</taxon>
        <taxon>Dicyphina</taxon>
        <taxon>Nesidiocoris</taxon>
    </lineage>
</organism>
<reference evidence="1 2" key="1">
    <citation type="submission" date="2020-02" db="EMBL/GenBank/DDBJ databases">
        <authorList>
            <person name="Ferguson B K."/>
        </authorList>
    </citation>
    <scope>NUCLEOTIDE SEQUENCE [LARGE SCALE GENOMIC DNA]</scope>
</reference>
<dbReference type="AlphaFoldDB" id="A0A6H5GP67"/>